<sequence length="192" mass="20512">MSWPATRVAAVPLVALLACSLTACSPLDEIPVPQTSSEGPWACDGVARFNIERIVGNPNLPMQTGDWRTVKEHGFACNVDSPHGTVDITVTPFTAEEAPTKAAELTESWMASGGEPIADPKGAPGQGYIFGEPGVQVTAGWVCTDRSLEVVLTDVFPDERRDQFDDAENMLLGVLGYACAMEQVPDLDYSAK</sequence>
<feature type="chain" id="PRO_5046231866" description="DUF3558 domain-containing protein" evidence="1">
    <location>
        <begin position="24"/>
        <end position="192"/>
    </location>
</feature>
<evidence type="ECO:0008006" key="4">
    <source>
        <dbReference type="Google" id="ProtNLM"/>
    </source>
</evidence>
<dbReference type="EMBL" id="JALXSQ010000018">
    <property type="protein sequence ID" value="MCT2042870.1"/>
    <property type="molecule type" value="Genomic_DNA"/>
</dbReference>
<keyword evidence="3" id="KW-1185">Reference proteome</keyword>
<protein>
    <recommendedName>
        <fullName evidence="4">DUF3558 domain-containing protein</fullName>
    </recommendedName>
</protein>
<evidence type="ECO:0000256" key="1">
    <source>
        <dbReference type="SAM" id="SignalP"/>
    </source>
</evidence>
<keyword evidence="1" id="KW-0732">Signal</keyword>
<reference evidence="2 3" key="1">
    <citation type="submission" date="2022-04" db="EMBL/GenBank/DDBJ databases">
        <title>Human microbiome associated bacterial genomes.</title>
        <authorList>
            <person name="Sandstrom S."/>
            <person name="Salamzade R."/>
            <person name="Kalan L.R."/>
        </authorList>
    </citation>
    <scope>NUCLEOTIDE SEQUENCE [LARGE SCALE GENOMIC DNA]</scope>
    <source>
        <strain evidence="3">p3-SID1799</strain>
    </source>
</reference>
<feature type="signal peptide" evidence="1">
    <location>
        <begin position="1"/>
        <end position="23"/>
    </location>
</feature>
<gene>
    <name evidence="2" type="ORF">M3D15_05925</name>
</gene>
<evidence type="ECO:0000313" key="3">
    <source>
        <dbReference type="Proteomes" id="UP001525379"/>
    </source>
</evidence>
<evidence type="ECO:0000313" key="2">
    <source>
        <dbReference type="EMBL" id="MCT2042870.1"/>
    </source>
</evidence>
<name>A0ABT2HXL5_9MICO</name>
<organism evidence="2 3">
    <name type="scientific">Pseudoclavibacter albus</name>
    <dbReference type="NCBI Taxonomy" id="272241"/>
    <lineage>
        <taxon>Bacteria</taxon>
        <taxon>Bacillati</taxon>
        <taxon>Actinomycetota</taxon>
        <taxon>Actinomycetes</taxon>
        <taxon>Micrococcales</taxon>
        <taxon>Microbacteriaceae</taxon>
        <taxon>Pseudoclavibacter</taxon>
    </lineage>
</organism>
<dbReference type="RefSeq" id="WP_066082311.1">
    <property type="nucleotide sequence ID" value="NZ_JAFDPW010000001.1"/>
</dbReference>
<comment type="caution">
    <text evidence="2">The sequence shown here is derived from an EMBL/GenBank/DDBJ whole genome shotgun (WGS) entry which is preliminary data.</text>
</comment>
<dbReference type="PROSITE" id="PS51257">
    <property type="entry name" value="PROKAR_LIPOPROTEIN"/>
    <property type="match status" value="1"/>
</dbReference>
<proteinExistence type="predicted"/>
<dbReference type="Proteomes" id="UP001525379">
    <property type="component" value="Unassembled WGS sequence"/>
</dbReference>
<accession>A0ABT2HXL5</accession>